<organism evidence="2 3">
    <name type="scientific">Dioscorea zingiberensis</name>
    <dbReference type="NCBI Taxonomy" id="325984"/>
    <lineage>
        <taxon>Eukaryota</taxon>
        <taxon>Viridiplantae</taxon>
        <taxon>Streptophyta</taxon>
        <taxon>Embryophyta</taxon>
        <taxon>Tracheophyta</taxon>
        <taxon>Spermatophyta</taxon>
        <taxon>Magnoliopsida</taxon>
        <taxon>Liliopsida</taxon>
        <taxon>Dioscoreales</taxon>
        <taxon>Dioscoreaceae</taxon>
        <taxon>Dioscorea</taxon>
    </lineage>
</organism>
<sequence length="235" mass="27581">MQIEEVEKRGLVMRRVRTTWSDGDKRGMRQDIRSYREGGEESAQDTTRTCTDWGDGEKGKKMKMEKKKTTLRLSRRAWRFLRLALLWPRKGGSFKRSILLSLNHSFKTLPGGADHHNRLHNFEREFSFDETPSFRFKLHRPRIPCINTEDVDNDAIIFFNGYINAGDLNVKKDNTNDEKELEEQCVSTVGGDEDEQVERGIDSKAEDFIAKFYKEMKLQRQVSLIQYNEMLHRSI</sequence>
<proteinExistence type="predicted"/>
<comment type="caution">
    <text evidence="2">The sequence shown here is derived from an EMBL/GenBank/DDBJ whole genome shotgun (WGS) entry which is preliminary data.</text>
</comment>
<dbReference type="PANTHER" id="PTHR33265">
    <property type="entry name" value="AVR9/CF-9 RAPIDLY ELICITED PROTEIN-RELATED"/>
    <property type="match status" value="1"/>
</dbReference>
<accession>A0A9D5CY57</accession>
<evidence type="ECO:0000313" key="3">
    <source>
        <dbReference type="Proteomes" id="UP001085076"/>
    </source>
</evidence>
<feature type="region of interest" description="Disordered" evidence="1">
    <location>
        <begin position="34"/>
        <end position="59"/>
    </location>
</feature>
<reference evidence="2" key="1">
    <citation type="submission" date="2021-03" db="EMBL/GenBank/DDBJ databases">
        <authorList>
            <person name="Li Z."/>
            <person name="Yang C."/>
        </authorList>
    </citation>
    <scope>NUCLEOTIDE SEQUENCE</scope>
    <source>
        <strain evidence="2">Dzin_1.0</strain>
        <tissue evidence="2">Leaf</tissue>
    </source>
</reference>
<name>A0A9D5CY57_9LILI</name>
<dbReference type="EMBL" id="JAGGNH010000002">
    <property type="protein sequence ID" value="KAJ0981686.1"/>
    <property type="molecule type" value="Genomic_DNA"/>
</dbReference>
<dbReference type="Proteomes" id="UP001085076">
    <property type="component" value="Miscellaneous, Linkage group lg02"/>
</dbReference>
<keyword evidence="3" id="KW-1185">Reference proteome</keyword>
<dbReference type="Pfam" id="PF05553">
    <property type="entry name" value="DUF761"/>
    <property type="match status" value="1"/>
</dbReference>
<reference evidence="2" key="2">
    <citation type="journal article" date="2022" name="Hortic Res">
        <title>The genome of Dioscorea zingiberensis sheds light on the biosynthesis, origin and evolution of the medicinally important diosgenin saponins.</title>
        <authorList>
            <person name="Li Y."/>
            <person name="Tan C."/>
            <person name="Li Z."/>
            <person name="Guo J."/>
            <person name="Li S."/>
            <person name="Chen X."/>
            <person name="Wang C."/>
            <person name="Dai X."/>
            <person name="Yang H."/>
            <person name="Song W."/>
            <person name="Hou L."/>
            <person name="Xu J."/>
            <person name="Tong Z."/>
            <person name="Xu A."/>
            <person name="Yuan X."/>
            <person name="Wang W."/>
            <person name="Yang Q."/>
            <person name="Chen L."/>
            <person name="Sun Z."/>
            <person name="Wang K."/>
            <person name="Pan B."/>
            <person name="Chen J."/>
            <person name="Bao Y."/>
            <person name="Liu F."/>
            <person name="Qi X."/>
            <person name="Gang D.R."/>
            <person name="Wen J."/>
            <person name="Li J."/>
        </authorList>
    </citation>
    <scope>NUCLEOTIDE SEQUENCE</scope>
    <source>
        <strain evidence="2">Dzin_1.0</strain>
    </source>
</reference>
<evidence type="ECO:0008006" key="4">
    <source>
        <dbReference type="Google" id="ProtNLM"/>
    </source>
</evidence>
<dbReference type="AlphaFoldDB" id="A0A9D5CY57"/>
<dbReference type="OrthoDB" id="1929803at2759"/>
<gene>
    <name evidence="2" type="ORF">J5N97_009941</name>
</gene>
<evidence type="ECO:0000313" key="2">
    <source>
        <dbReference type="EMBL" id="KAJ0981686.1"/>
    </source>
</evidence>
<dbReference type="InterPro" id="IPR008480">
    <property type="entry name" value="DUF761_pln"/>
</dbReference>
<evidence type="ECO:0000256" key="1">
    <source>
        <dbReference type="SAM" id="MobiDB-lite"/>
    </source>
</evidence>
<dbReference type="PANTHER" id="PTHR33265:SF5">
    <property type="entry name" value="COTTON FIBER PROTEIN"/>
    <property type="match status" value="1"/>
</dbReference>
<protein>
    <recommendedName>
        <fullName evidence="4">Cotton fiber protein</fullName>
    </recommendedName>
</protein>